<reference evidence="3 4" key="1">
    <citation type="journal article" date="2019" name="Int. J. Syst. Evol. Microbiol.">
        <title>The Global Catalogue of Microorganisms (GCM) 10K type strain sequencing project: providing services to taxonomists for standard genome sequencing and annotation.</title>
        <authorList>
            <consortium name="The Broad Institute Genomics Platform"/>
            <consortium name="The Broad Institute Genome Sequencing Center for Infectious Disease"/>
            <person name="Wu L."/>
            <person name="Ma J."/>
        </authorList>
    </citation>
    <scope>NUCLEOTIDE SEQUENCE [LARGE SCALE GENOMIC DNA]</scope>
    <source>
        <strain evidence="3 4">JCM 19585</strain>
    </source>
</reference>
<name>A0A830FAE9_9EURY</name>
<feature type="domain" description="Rhodanese" evidence="2">
    <location>
        <begin position="16"/>
        <end position="101"/>
    </location>
</feature>
<dbReference type="OrthoDB" id="135517at2157"/>
<feature type="region of interest" description="Disordered" evidence="1">
    <location>
        <begin position="103"/>
        <end position="124"/>
    </location>
</feature>
<dbReference type="Proteomes" id="UP000628840">
    <property type="component" value="Unassembled WGS sequence"/>
</dbReference>
<gene>
    <name evidence="3" type="ORF">GCM10009037_17920</name>
</gene>
<dbReference type="PANTHER" id="PTHR43031">
    <property type="entry name" value="FAD-DEPENDENT OXIDOREDUCTASE"/>
    <property type="match status" value="1"/>
</dbReference>
<keyword evidence="4" id="KW-1185">Reference proteome</keyword>
<evidence type="ECO:0000313" key="3">
    <source>
        <dbReference type="EMBL" id="GGL34738.1"/>
    </source>
</evidence>
<evidence type="ECO:0000313" key="4">
    <source>
        <dbReference type="Proteomes" id="UP000628840"/>
    </source>
</evidence>
<dbReference type="PANTHER" id="PTHR43031:SF1">
    <property type="entry name" value="PYRIDINE NUCLEOTIDE-DISULPHIDE OXIDOREDUCTASE"/>
    <property type="match status" value="1"/>
</dbReference>
<dbReference type="EMBL" id="BMPF01000002">
    <property type="protein sequence ID" value="GGL34738.1"/>
    <property type="molecule type" value="Genomic_DNA"/>
</dbReference>
<dbReference type="InterPro" id="IPR036873">
    <property type="entry name" value="Rhodanese-like_dom_sf"/>
</dbReference>
<dbReference type="RefSeq" id="WP_188882913.1">
    <property type="nucleotide sequence ID" value="NZ_BMPF01000002.1"/>
</dbReference>
<organism evidence="3 4">
    <name type="scientific">Halarchaeum grantii</name>
    <dbReference type="NCBI Taxonomy" id="1193105"/>
    <lineage>
        <taxon>Archaea</taxon>
        <taxon>Methanobacteriati</taxon>
        <taxon>Methanobacteriota</taxon>
        <taxon>Stenosarchaea group</taxon>
        <taxon>Halobacteria</taxon>
        <taxon>Halobacteriales</taxon>
        <taxon>Halobacteriaceae</taxon>
    </lineage>
</organism>
<dbReference type="SMART" id="SM00450">
    <property type="entry name" value="RHOD"/>
    <property type="match status" value="1"/>
</dbReference>
<sequence>MDGEITPADVKALLDDDAAVRVVDIRPEGAYAQGHIPGSENVPFPRLTRDVERFAGAERVVTVCPHGQSSVQAANLIASYEGIDEDATVESMAGGLTAWEWGLETAAREADEGPAPDGTPDAPF</sequence>
<dbReference type="Pfam" id="PF00581">
    <property type="entry name" value="Rhodanese"/>
    <property type="match status" value="1"/>
</dbReference>
<accession>A0A830FAE9</accession>
<dbReference type="InterPro" id="IPR001763">
    <property type="entry name" value="Rhodanese-like_dom"/>
</dbReference>
<dbReference type="CDD" id="cd00158">
    <property type="entry name" value="RHOD"/>
    <property type="match status" value="1"/>
</dbReference>
<protein>
    <submittedName>
        <fullName evidence="3">Rhodanese-like domain-containing protein</fullName>
    </submittedName>
</protein>
<dbReference type="AlphaFoldDB" id="A0A830FAE9"/>
<comment type="caution">
    <text evidence="3">The sequence shown here is derived from an EMBL/GenBank/DDBJ whole genome shotgun (WGS) entry which is preliminary data.</text>
</comment>
<dbReference type="SUPFAM" id="SSF52821">
    <property type="entry name" value="Rhodanese/Cell cycle control phosphatase"/>
    <property type="match status" value="1"/>
</dbReference>
<evidence type="ECO:0000256" key="1">
    <source>
        <dbReference type="SAM" id="MobiDB-lite"/>
    </source>
</evidence>
<proteinExistence type="predicted"/>
<dbReference type="PROSITE" id="PS50206">
    <property type="entry name" value="RHODANESE_3"/>
    <property type="match status" value="1"/>
</dbReference>
<dbReference type="Gene3D" id="3.40.250.10">
    <property type="entry name" value="Rhodanese-like domain"/>
    <property type="match status" value="1"/>
</dbReference>
<dbReference type="InterPro" id="IPR050229">
    <property type="entry name" value="GlpE_sulfurtransferase"/>
</dbReference>
<evidence type="ECO:0000259" key="2">
    <source>
        <dbReference type="PROSITE" id="PS50206"/>
    </source>
</evidence>